<reference evidence="1" key="2">
    <citation type="submission" date="2021-03" db="UniProtKB">
        <authorList>
            <consortium name="EnsemblPlants"/>
        </authorList>
    </citation>
    <scope>IDENTIFICATION</scope>
</reference>
<proteinExistence type="predicted"/>
<organism evidence="1 2">
    <name type="scientific">Chenopodium quinoa</name>
    <name type="common">Quinoa</name>
    <dbReference type="NCBI Taxonomy" id="63459"/>
    <lineage>
        <taxon>Eukaryota</taxon>
        <taxon>Viridiplantae</taxon>
        <taxon>Streptophyta</taxon>
        <taxon>Embryophyta</taxon>
        <taxon>Tracheophyta</taxon>
        <taxon>Spermatophyta</taxon>
        <taxon>Magnoliopsida</taxon>
        <taxon>eudicotyledons</taxon>
        <taxon>Gunneridae</taxon>
        <taxon>Pentapetalae</taxon>
        <taxon>Caryophyllales</taxon>
        <taxon>Chenopodiaceae</taxon>
        <taxon>Chenopodioideae</taxon>
        <taxon>Atripliceae</taxon>
        <taxon>Chenopodium</taxon>
    </lineage>
</organism>
<evidence type="ECO:0000313" key="2">
    <source>
        <dbReference type="Proteomes" id="UP000596660"/>
    </source>
</evidence>
<protein>
    <submittedName>
        <fullName evidence="1">Uncharacterized protein</fullName>
    </submittedName>
</protein>
<name>A0A803L3B6_CHEQI</name>
<dbReference type="AlphaFoldDB" id="A0A803L3B6"/>
<reference evidence="1" key="1">
    <citation type="journal article" date="2017" name="Nature">
        <title>The genome of Chenopodium quinoa.</title>
        <authorList>
            <person name="Jarvis D.E."/>
            <person name="Ho Y.S."/>
            <person name="Lightfoot D.J."/>
            <person name="Schmoeckel S.M."/>
            <person name="Li B."/>
            <person name="Borm T.J.A."/>
            <person name="Ohyanagi H."/>
            <person name="Mineta K."/>
            <person name="Michell C.T."/>
            <person name="Saber N."/>
            <person name="Kharbatia N.M."/>
            <person name="Rupper R.R."/>
            <person name="Sharp A.R."/>
            <person name="Dally N."/>
            <person name="Boughton B.A."/>
            <person name="Woo Y.H."/>
            <person name="Gao G."/>
            <person name="Schijlen E.G.W.M."/>
            <person name="Guo X."/>
            <person name="Momin A.A."/>
            <person name="Negrao S."/>
            <person name="Al-Babili S."/>
            <person name="Gehring C."/>
            <person name="Roessner U."/>
            <person name="Jung C."/>
            <person name="Murphy K."/>
            <person name="Arold S.T."/>
            <person name="Gojobori T."/>
            <person name="van der Linden C.G."/>
            <person name="van Loo E.N."/>
            <person name="Jellen E.N."/>
            <person name="Maughan P.J."/>
            <person name="Tester M."/>
        </authorList>
    </citation>
    <scope>NUCLEOTIDE SEQUENCE [LARGE SCALE GENOMIC DNA]</scope>
    <source>
        <strain evidence="1">cv. PI 614886</strain>
    </source>
</reference>
<accession>A0A803L3B6</accession>
<dbReference type="EnsemblPlants" id="AUR62006355-RA">
    <property type="protein sequence ID" value="AUR62006355-RA:cds"/>
    <property type="gene ID" value="AUR62006355"/>
</dbReference>
<dbReference type="Gramene" id="AUR62006355-RA">
    <property type="protein sequence ID" value="AUR62006355-RA:cds"/>
    <property type="gene ID" value="AUR62006355"/>
</dbReference>
<sequence length="164" mass="18818">MIEAHDNRIGATEARMEESHKEILETIHKVAFEEVEEKDEPPAYPAPAQHIKATPCVIPCEDKISKTKEYNVLNKDVACERILDMLKDRMSIEELEMLRELLILEGITYRPSSMEDLISECETVRQCGNNIDLNCEIDDNAMHQNLTSDSYESRVHLDEEQISA</sequence>
<keyword evidence="2" id="KW-1185">Reference proteome</keyword>
<evidence type="ECO:0000313" key="1">
    <source>
        <dbReference type="EnsemblPlants" id="AUR62006355-RA:cds"/>
    </source>
</evidence>
<dbReference type="Proteomes" id="UP000596660">
    <property type="component" value="Unplaced"/>
</dbReference>